<name>A0A822XGU7_NELNU</name>
<sequence>MRSSIFSSFDVACTEFFAQNGFFPSSTMTIKGENKTGVGQDVMNPIIIEETETDGKQKHDLSPGTRKPLGRGQATPRLAPELDGLHCFETIVYPPSLN</sequence>
<evidence type="ECO:0000313" key="2">
    <source>
        <dbReference type="EMBL" id="DAD18055.1"/>
    </source>
</evidence>
<evidence type="ECO:0000313" key="3">
    <source>
        <dbReference type="Proteomes" id="UP000607653"/>
    </source>
</evidence>
<evidence type="ECO:0000256" key="1">
    <source>
        <dbReference type="SAM" id="MobiDB-lite"/>
    </source>
</evidence>
<dbReference type="PANTHER" id="PTHR33641:SF15">
    <property type="entry name" value="AVR9_CF-9 RAPIDLY ELICITED PROTEIN"/>
    <property type="match status" value="1"/>
</dbReference>
<protein>
    <submittedName>
        <fullName evidence="2">Uncharacterized protein</fullName>
    </submittedName>
</protein>
<organism evidence="2 3">
    <name type="scientific">Nelumbo nucifera</name>
    <name type="common">Sacred lotus</name>
    <dbReference type="NCBI Taxonomy" id="4432"/>
    <lineage>
        <taxon>Eukaryota</taxon>
        <taxon>Viridiplantae</taxon>
        <taxon>Streptophyta</taxon>
        <taxon>Embryophyta</taxon>
        <taxon>Tracheophyta</taxon>
        <taxon>Spermatophyta</taxon>
        <taxon>Magnoliopsida</taxon>
        <taxon>Proteales</taxon>
        <taxon>Nelumbonaceae</taxon>
        <taxon>Nelumbo</taxon>
    </lineage>
</organism>
<keyword evidence="3" id="KW-1185">Reference proteome</keyword>
<feature type="region of interest" description="Disordered" evidence="1">
    <location>
        <begin position="51"/>
        <end position="78"/>
    </location>
</feature>
<accession>A0A822XGU7</accession>
<dbReference type="EMBL" id="DUZY01000001">
    <property type="protein sequence ID" value="DAD18055.1"/>
    <property type="molecule type" value="Genomic_DNA"/>
</dbReference>
<dbReference type="AlphaFoldDB" id="A0A822XGU7"/>
<dbReference type="Proteomes" id="UP000607653">
    <property type="component" value="Unassembled WGS sequence"/>
</dbReference>
<dbReference type="PANTHER" id="PTHR33641">
    <property type="entry name" value="OS06G0133500 PROTEIN"/>
    <property type="match status" value="1"/>
</dbReference>
<reference evidence="2 3" key="1">
    <citation type="journal article" date="2020" name="Mol. Biol. Evol.">
        <title>Distinct Expression and Methylation Patterns for Genes with Different Fates following a Single Whole-Genome Duplication in Flowering Plants.</title>
        <authorList>
            <person name="Shi T."/>
            <person name="Rahmani R.S."/>
            <person name="Gugger P.F."/>
            <person name="Wang M."/>
            <person name="Li H."/>
            <person name="Zhang Y."/>
            <person name="Li Z."/>
            <person name="Wang Q."/>
            <person name="Van de Peer Y."/>
            <person name="Marchal K."/>
            <person name="Chen J."/>
        </authorList>
    </citation>
    <scope>NUCLEOTIDE SEQUENCE [LARGE SCALE GENOMIC DNA]</scope>
    <source>
        <tissue evidence="2">Leaf</tissue>
    </source>
</reference>
<comment type="caution">
    <text evidence="2">The sequence shown here is derived from an EMBL/GenBank/DDBJ whole genome shotgun (WGS) entry which is preliminary data.</text>
</comment>
<proteinExistence type="predicted"/>
<gene>
    <name evidence="2" type="ORF">HUJ06_019518</name>
</gene>